<comment type="caution">
    <text evidence="1">The sequence shown here is derived from an EMBL/GenBank/DDBJ whole genome shotgun (WGS) entry which is preliminary data.</text>
</comment>
<dbReference type="EMBL" id="PPCN01000005">
    <property type="protein sequence ID" value="POF31117.1"/>
    <property type="molecule type" value="Genomic_DNA"/>
</dbReference>
<evidence type="ECO:0000313" key="1">
    <source>
        <dbReference type="EMBL" id="POF31117.1"/>
    </source>
</evidence>
<proteinExistence type="predicted"/>
<name>A0A2S3UTR2_9HYPH</name>
<reference evidence="1 2" key="1">
    <citation type="submission" date="2018-01" db="EMBL/GenBank/DDBJ databases">
        <title>Genomic Encyclopedia of Archaeal and Bacterial Type Strains, Phase II (KMG-II): from individual species to whole genera.</title>
        <authorList>
            <person name="Goeker M."/>
        </authorList>
    </citation>
    <scope>NUCLEOTIDE SEQUENCE [LARGE SCALE GENOMIC DNA]</scope>
    <source>
        <strain evidence="1 2">DSM 17023</strain>
    </source>
</reference>
<sequence>MIEAFIGLAGVLVGSMITISKDLWVSKLVRRREGSYSAIRLICILEEYADKCIDVVCDDGTAYGQPAGRTESGEEYNAPQIAKPYPLEYPEDIAWRSIKEPLMHRALALTNKARSTDRRIDASAEHALPPEYEELFETRQEGYAWLGLDALGLADDLRKEFKIFAKSSAELNGDWDPKAFLRGRLSQKQERRSHRK</sequence>
<dbReference type="RefSeq" id="WP_103223050.1">
    <property type="nucleotide sequence ID" value="NZ_PPCN01000005.1"/>
</dbReference>
<dbReference type="Proteomes" id="UP000236959">
    <property type="component" value="Unassembled WGS sequence"/>
</dbReference>
<protein>
    <submittedName>
        <fullName evidence="1">Uncharacterized protein</fullName>
    </submittedName>
</protein>
<dbReference type="OrthoDB" id="1250928at2"/>
<accession>A0A2S3UTR2</accession>
<organism evidence="1 2">
    <name type="scientific">Roseibium marinum</name>
    <dbReference type="NCBI Taxonomy" id="281252"/>
    <lineage>
        <taxon>Bacteria</taxon>
        <taxon>Pseudomonadati</taxon>
        <taxon>Pseudomonadota</taxon>
        <taxon>Alphaproteobacteria</taxon>
        <taxon>Hyphomicrobiales</taxon>
        <taxon>Stappiaceae</taxon>
        <taxon>Roseibium</taxon>
    </lineage>
</organism>
<evidence type="ECO:0000313" key="2">
    <source>
        <dbReference type="Proteomes" id="UP000236959"/>
    </source>
</evidence>
<gene>
    <name evidence="1" type="ORF">CLV41_105297</name>
</gene>
<keyword evidence="2" id="KW-1185">Reference proteome</keyword>
<dbReference type="AlphaFoldDB" id="A0A2S3UTR2"/>